<sequence>MTLLFRLRAAAALLIGALAAGAALAQSAPAAPAAPASAPPATAAQTPGKGEAQALRLFNLLDANGDGRISRAEADVAIRIKPSLAELFERTDTNHDGYLTQDEIRAEAARAKAERQARREREAAAAAGAMSRP</sequence>
<dbReference type="Proteomes" id="UP001589834">
    <property type="component" value="Unassembled WGS sequence"/>
</dbReference>
<dbReference type="SUPFAM" id="SSF47473">
    <property type="entry name" value="EF-hand"/>
    <property type="match status" value="1"/>
</dbReference>
<dbReference type="RefSeq" id="WP_377484109.1">
    <property type="nucleotide sequence ID" value="NZ_JBHLTN010000029.1"/>
</dbReference>
<dbReference type="PROSITE" id="PS50222">
    <property type="entry name" value="EF_HAND_2"/>
    <property type="match status" value="1"/>
</dbReference>
<reference evidence="4 5" key="1">
    <citation type="submission" date="2024-09" db="EMBL/GenBank/DDBJ databases">
        <authorList>
            <person name="Sun Q."/>
            <person name="Mori K."/>
        </authorList>
    </citation>
    <scope>NUCLEOTIDE SEQUENCE [LARGE SCALE GENOMIC DNA]</scope>
    <source>
        <strain evidence="4 5">NCAIM B.02336</strain>
    </source>
</reference>
<gene>
    <name evidence="4" type="ORF">ACFFGG_14765</name>
</gene>
<comment type="caution">
    <text evidence="4">The sequence shown here is derived from an EMBL/GenBank/DDBJ whole genome shotgun (WGS) entry which is preliminary data.</text>
</comment>
<feature type="chain" id="PRO_5046555513" evidence="2">
    <location>
        <begin position="26"/>
        <end position="133"/>
    </location>
</feature>
<keyword evidence="5" id="KW-1185">Reference proteome</keyword>
<proteinExistence type="predicted"/>
<feature type="compositionally biased region" description="Low complexity" evidence="1">
    <location>
        <begin position="124"/>
        <end position="133"/>
    </location>
</feature>
<accession>A0ABV6PVD7</accession>
<feature type="compositionally biased region" description="Low complexity" evidence="1">
    <location>
        <begin position="29"/>
        <end position="47"/>
    </location>
</feature>
<feature type="domain" description="EF-hand" evidence="3">
    <location>
        <begin position="49"/>
        <end position="84"/>
    </location>
</feature>
<dbReference type="InterPro" id="IPR011992">
    <property type="entry name" value="EF-hand-dom_pair"/>
</dbReference>
<evidence type="ECO:0000313" key="5">
    <source>
        <dbReference type="Proteomes" id="UP001589834"/>
    </source>
</evidence>
<evidence type="ECO:0000256" key="2">
    <source>
        <dbReference type="SAM" id="SignalP"/>
    </source>
</evidence>
<dbReference type="Pfam" id="PF13202">
    <property type="entry name" value="EF-hand_5"/>
    <property type="match status" value="2"/>
</dbReference>
<feature type="region of interest" description="Disordered" evidence="1">
    <location>
        <begin position="109"/>
        <end position="133"/>
    </location>
</feature>
<dbReference type="InterPro" id="IPR002048">
    <property type="entry name" value="EF_hand_dom"/>
</dbReference>
<feature type="region of interest" description="Disordered" evidence="1">
    <location>
        <begin position="29"/>
        <end position="50"/>
    </location>
</feature>
<name>A0ABV6PVD7_9BURK</name>
<protein>
    <submittedName>
        <fullName evidence="4">EF-hand domain-containing protein</fullName>
    </submittedName>
</protein>
<evidence type="ECO:0000313" key="4">
    <source>
        <dbReference type="EMBL" id="MFC0593812.1"/>
    </source>
</evidence>
<dbReference type="InterPro" id="IPR018247">
    <property type="entry name" value="EF_Hand_1_Ca_BS"/>
</dbReference>
<dbReference type="EMBL" id="JBHLTN010000029">
    <property type="protein sequence ID" value="MFC0593812.1"/>
    <property type="molecule type" value="Genomic_DNA"/>
</dbReference>
<organism evidence="4 5">
    <name type="scientific">Ottowia pentelensis</name>
    <dbReference type="NCBI Taxonomy" id="511108"/>
    <lineage>
        <taxon>Bacteria</taxon>
        <taxon>Pseudomonadati</taxon>
        <taxon>Pseudomonadota</taxon>
        <taxon>Betaproteobacteria</taxon>
        <taxon>Burkholderiales</taxon>
        <taxon>Comamonadaceae</taxon>
        <taxon>Ottowia</taxon>
    </lineage>
</organism>
<dbReference type="Gene3D" id="1.10.238.10">
    <property type="entry name" value="EF-hand"/>
    <property type="match status" value="1"/>
</dbReference>
<dbReference type="SMART" id="SM00054">
    <property type="entry name" value="EFh"/>
    <property type="match status" value="2"/>
</dbReference>
<evidence type="ECO:0000259" key="3">
    <source>
        <dbReference type="PROSITE" id="PS50222"/>
    </source>
</evidence>
<dbReference type="PROSITE" id="PS00018">
    <property type="entry name" value="EF_HAND_1"/>
    <property type="match status" value="1"/>
</dbReference>
<feature type="compositionally biased region" description="Basic and acidic residues" evidence="1">
    <location>
        <begin position="109"/>
        <end position="123"/>
    </location>
</feature>
<keyword evidence="2" id="KW-0732">Signal</keyword>
<feature type="signal peptide" evidence="2">
    <location>
        <begin position="1"/>
        <end position="25"/>
    </location>
</feature>
<evidence type="ECO:0000256" key="1">
    <source>
        <dbReference type="SAM" id="MobiDB-lite"/>
    </source>
</evidence>